<accession>A0A3N0AEX5</accession>
<reference evidence="4" key="1">
    <citation type="submission" date="2018-05" db="EMBL/GenBank/DDBJ databases">
        <title>Genome Sequencing of selected type strains of the family Eggerthellaceae.</title>
        <authorList>
            <person name="Danylec N."/>
            <person name="Stoll D.A."/>
            <person name="Doetsch A."/>
            <person name="Huch M."/>
        </authorList>
    </citation>
    <scope>NUCLEOTIDE SEQUENCE [LARGE SCALE GENOMIC DNA]</scope>
    <source>
        <strain evidence="4">DSM 17537</strain>
    </source>
</reference>
<evidence type="ECO:0000256" key="1">
    <source>
        <dbReference type="SAM" id="MobiDB-lite"/>
    </source>
</evidence>
<dbReference type="RefSeq" id="WP_123198102.1">
    <property type="nucleotide sequence ID" value="NZ_QICB01000003.1"/>
</dbReference>
<dbReference type="EMBL" id="QICB01000003">
    <property type="protein sequence ID" value="RNL19778.1"/>
    <property type="molecule type" value="Genomic_DNA"/>
</dbReference>
<keyword evidence="2" id="KW-0472">Membrane</keyword>
<evidence type="ECO:0000313" key="3">
    <source>
        <dbReference type="EMBL" id="RNL19778.1"/>
    </source>
</evidence>
<evidence type="ECO:0008006" key="5">
    <source>
        <dbReference type="Google" id="ProtNLM"/>
    </source>
</evidence>
<keyword evidence="2" id="KW-1133">Transmembrane helix</keyword>
<dbReference type="OrthoDB" id="3183968at2"/>
<protein>
    <recommendedName>
        <fullName evidence="5">Alternate signal-mediated exported protein</fullName>
    </recommendedName>
</protein>
<comment type="caution">
    <text evidence="3">The sequence shown here is derived from an EMBL/GenBank/DDBJ whole genome shotgun (WGS) entry which is preliminary data.</text>
</comment>
<evidence type="ECO:0000313" key="4">
    <source>
        <dbReference type="Proteomes" id="UP000267368"/>
    </source>
</evidence>
<keyword evidence="4" id="KW-1185">Reference proteome</keyword>
<dbReference type="AlphaFoldDB" id="A0A3N0AEX5"/>
<feature type="compositionally biased region" description="Low complexity" evidence="1">
    <location>
        <begin position="21"/>
        <end position="36"/>
    </location>
</feature>
<dbReference type="Proteomes" id="UP000267368">
    <property type="component" value="Unassembled WGS sequence"/>
</dbReference>
<keyword evidence="2" id="KW-0812">Transmembrane</keyword>
<sequence length="261" mass="27536">MGRHDMNVPRGQAAGRDPRAVRAAAPRASASASRTPTPHLSADEARRYKKAARAKAASASAHVPLKRIAAVCCLALALCGVGGAFAWFSGQDSVLNVFTNGKVDPVIGETFDAAAVEKKDVKVTNEGTADAYVRATASVYWEDDAGNQLWEAPIEGTDYTMDWGNTLAGQADPRWIAGADGYYYWSQPVGAKGSTENLIDVATRLTQPQGKHLVVDIATQALQANQKAFDDAWAKSSGLRVDADGRTLVEAGALAPVPPAN</sequence>
<evidence type="ECO:0000256" key="2">
    <source>
        <dbReference type="SAM" id="Phobius"/>
    </source>
</evidence>
<proteinExistence type="predicted"/>
<feature type="region of interest" description="Disordered" evidence="1">
    <location>
        <begin position="1"/>
        <end position="43"/>
    </location>
</feature>
<feature type="transmembrane region" description="Helical" evidence="2">
    <location>
        <begin position="68"/>
        <end position="88"/>
    </location>
</feature>
<organism evidence="3 4">
    <name type="scientific">Slackia faecicanis</name>
    <dbReference type="NCBI Taxonomy" id="255723"/>
    <lineage>
        <taxon>Bacteria</taxon>
        <taxon>Bacillati</taxon>
        <taxon>Actinomycetota</taxon>
        <taxon>Coriobacteriia</taxon>
        <taxon>Eggerthellales</taxon>
        <taxon>Eggerthellaceae</taxon>
        <taxon>Slackia</taxon>
    </lineage>
</organism>
<gene>
    <name evidence="3" type="ORF">DMP07_05235</name>
</gene>
<name>A0A3N0AEX5_9ACTN</name>